<dbReference type="RefSeq" id="WP_094447968.1">
    <property type="nucleotide sequence ID" value="NZ_CP091802.1"/>
</dbReference>
<sequence>MKVALAINYDYHDYGGMLQAFATQRFLEKHGVDSDAVNFDNVKGDINKRKWYYFLSNILDVSIVKEKSKLIEKRIRQKFNSQLKVNMAERDAAFDEFCSTHFKVSRAFVSWNDMAEASRKEYDAVVVGSDQLWLPSNVKADYYTLNWVPDDVKKIAYATSFGIGKIPNKYKKEYSIYLNRMNYLSARETSGQEIIKELTDKDVPLVNDPALLLDADGWNEIVKAEPLVKDKYVFCYFMGNNPEQRGFVKRLAKEKNLKVVALLHLDQYIATDEEFVDIAPWHVSPADFVNLVKNAECVCTDSFHGTVFSIIYSRPFFTFKRFNKKASLSTNTRITSLLTRLGLMDRLVLDMDSKQTFDIDWEKIQSGVSQFRKASSEYLLNAIRA</sequence>
<accession>A0ABX4EKF2</accession>
<gene>
    <name evidence="2" type="ORF">CIK91_00970</name>
</gene>
<proteinExistence type="predicted"/>
<dbReference type="InterPro" id="IPR007345">
    <property type="entry name" value="Polysacch_pyruvyl_Trfase"/>
</dbReference>
<dbReference type="Proteomes" id="UP000216189">
    <property type="component" value="Unassembled WGS sequence"/>
</dbReference>
<keyword evidence="3" id="KW-1185">Reference proteome</keyword>
<feature type="domain" description="Polysaccharide pyruvyl transferase" evidence="1">
    <location>
        <begin position="14"/>
        <end position="319"/>
    </location>
</feature>
<evidence type="ECO:0000313" key="2">
    <source>
        <dbReference type="EMBL" id="OYP57155.1"/>
    </source>
</evidence>
<name>A0ABX4EKF2_SEGBR</name>
<comment type="caution">
    <text evidence="2">The sequence shown here is derived from an EMBL/GenBank/DDBJ whole genome shotgun (WGS) entry which is preliminary data.</text>
</comment>
<dbReference type="Pfam" id="PF04230">
    <property type="entry name" value="PS_pyruv_trans"/>
    <property type="match status" value="1"/>
</dbReference>
<organism evidence="2 3">
    <name type="scientific">Segatella bryantii</name>
    <name type="common">Prevotella bryantii</name>
    <dbReference type="NCBI Taxonomy" id="77095"/>
    <lineage>
        <taxon>Bacteria</taxon>
        <taxon>Pseudomonadati</taxon>
        <taxon>Bacteroidota</taxon>
        <taxon>Bacteroidia</taxon>
        <taxon>Bacteroidales</taxon>
        <taxon>Prevotellaceae</taxon>
        <taxon>Segatella</taxon>
    </lineage>
</organism>
<protein>
    <recommendedName>
        <fullName evidence="1">Polysaccharide pyruvyl transferase domain-containing protein</fullName>
    </recommendedName>
</protein>
<evidence type="ECO:0000313" key="3">
    <source>
        <dbReference type="Proteomes" id="UP000216189"/>
    </source>
</evidence>
<reference evidence="2 3" key="1">
    <citation type="submission" date="2017-08" db="EMBL/GenBank/DDBJ databases">
        <title>Comparative genomics of non-oral Prevotella species.</title>
        <authorList>
            <person name="Accetto T."/>
            <person name="Nograsek B."/>
            <person name="Avgustin G."/>
        </authorList>
    </citation>
    <scope>NUCLEOTIDE SEQUENCE [LARGE SCALE GENOMIC DNA]</scope>
    <source>
        <strain evidence="2 3">TC1-1</strain>
    </source>
</reference>
<evidence type="ECO:0000259" key="1">
    <source>
        <dbReference type="Pfam" id="PF04230"/>
    </source>
</evidence>
<dbReference type="EMBL" id="NPJF01000009">
    <property type="protein sequence ID" value="OYP57155.1"/>
    <property type="molecule type" value="Genomic_DNA"/>
</dbReference>